<accession>A0AA39XAE5</accession>
<organism evidence="3 4">
    <name type="scientific">Bombardia bombarda</name>
    <dbReference type="NCBI Taxonomy" id="252184"/>
    <lineage>
        <taxon>Eukaryota</taxon>
        <taxon>Fungi</taxon>
        <taxon>Dikarya</taxon>
        <taxon>Ascomycota</taxon>
        <taxon>Pezizomycotina</taxon>
        <taxon>Sordariomycetes</taxon>
        <taxon>Sordariomycetidae</taxon>
        <taxon>Sordariales</taxon>
        <taxon>Lasiosphaeriaceae</taxon>
        <taxon>Bombardia</taxon>
    </lineage>
</organism>
<proteinExistence type="predicted"/>
<reference evidence="3" key="1">
    <citation type="submission" date="2023-06" db="EMBL/GenBank/DDBJ databases">
        <title>Genome-scale phylogeny and comparative genomics of the fungal order Sordariales.</title>
        <authorList>
            <consortium name="Lawrence Berkeley National Laboratory"/>
            <person name="Hensen N."/>
            <person name="Bonometti L."/>
            <person name="Westerberg I."/>
            <person name="Brannstrom I.O."/>
            <person name="Guillou S."/>
            <person name="Cros-Aarteil S."/>
            <person name="Calhoun S."/>
            <person name="Haridas S."/>
            <person name="Kuo A."/>
            <person name="Mondo S."/>
            <person name="Pangilinan J."/>
            <person name="Riley R."/>
            <person name="LaButti K."/>
            <person name="Andreopoulos B."/>
            <person name="Lipzen A."/>
            <person name="Chen C."/>
            <person name="Yanf M."/>
            <person name="Daum C."/>
            <person name="Ng V."/>
            <person name="Clum A."/>
            <person name="Steindorff A."/>
            <person name="Ohm R."/>
            <person name="Martin F."/>
            <person name="Silar P."/>
            <person name="Natvig D."/>
            <person name="Lalanne C."/>
            <person name="Gautier V."/>
            <person name="Ament-velasquez S.L."/>
            <person name="Kruys A."/>
            <person name="Hutchinson M.I."/>
            <person name="Powell A.J."/>
            <person name="Barry K."/>
            <person name="Miller A.N."/>
            <person name="Grigoriev I.V."/>
            <person name="Debuchy R."/>
            <person name="Gladieux P."/>
            <person name="Thoren M.H."/>
            <person name="Johannesson H."/>
        </authorList>
    </citation>
    <scope>NUCLEOTIDE SEQUENCE</scope>
    <source>
        <strain evidence="3">SMH3391-2</strain>
    </source>
</reference>
<dbReference type="InterPro" id="IPR027417">
    <property type="entry name" value="P-loop_NTPase"/>
</dbReference>
<dbReference type="AlphaFoldDB" id="A0AA39XAE5"/>
<dbReference type="InterPro" id="IPR003959">
    <property type="entry name" value="ATPase_AAA_core"/>
</dbReference>
<evidence type="ECO:0000313" key="4">
    <source>
        <dbReference type="Proteomes" id="UP001174934"/>
    </source>
</evidence>
<dbReference type="Gene3D" id="3.40.50.300">
    <property type="entry name" value="P-loop containing nucleotide triphosphate hydrolases"/>
    <property type="match status" value="1"/>
</dbReference>
<dbReference type="Pfam" id="PF22942">
    <property type="entry name" value="DUF7025"/>
    <property type="match status" value="1"/>
</dbReference>
<dbReference type="CDD" id="cd19481">
    <property type="entry name" value="RecA-like_protease"/>
    <property type="match status" value="1"/>
</dbReference>
<evidence type="ECO:0000259" key="2">
    <source>
        <dbReference type="SMART" id="SM00382"/>
    </source>
</evidence>
<dbReference type="EMBL" id="JAULSR010000002">
    <property type="protein sequence ID" value="KAK0630302.1"/>
    <property type="molecule type" value="Genomic_DNA"/>
</dbReference>
<evidence type="ECO:0000256" key="1">
    <source>
        <dbReference type="SAM" id="MobiDB-lite"/>
    </source>
</evidence>
<name>A0AA39XAE5_9PEZI</name>
<dbReference type="PANTHER" id="PTHR46411:SF2">
    <property type="entry name" value="AAA+ ATPASE DOMAIN-CONTAINING PROTEIN"/>
    <property type="match status" value="1"/>
</dbReference>
<gene>
    <name evidence="3" type="ORF">B0T17DRAFT_528091</name>
</gene>
<dbReference type="GO" id="GO:0005524">
    <property type="term" value="F:ATP binding"/>
    <property type="evidence" value="ECO:0007669"/>
    <property type="project" value="InterPro"/>
</dbReference>
<dbReference type="InterPro" id="IPR003593">
    <property type="entry name" value="AAA+_ATPase"/>
</dbReference>
<feature type="domain" description="AAA+ ATPase" evidence="2">
    <location>
        <begin position="622"/>
        <end position="748"/>
    </location>
</feature>
<evidence type="ECO:0000313" key="3">
    <source>
        <dbReference type="EMBL" id="KAK0630302.1"/>
    </source>
</evidence>
<dbReference type="Pfam" id="PF00004">
    <property type="entry name" value="AAA"/>
    <property type="match status" value="1"/>
</dbReference>
<feature type="compositionally biased region" description="Polar residues" evidence="1">
    <location>
        <begin position="49"/>
        <end position="63"/>
    </location>
</feature>
<dbReference type="Pfam" id="PF23232">
    <property type="entry name" value="AAA_lid_13"/>
    <property type="match status" value="1"/>
</dbReference>
<dbReference type="InterPro" id="IPR054289">
    <property type="entry name" value="DUF7025"/>
</dbReference>
<sequence>MDFYDPKTRKMETERQSLKRSAIATETRKDGDCEGQTSPMKRPKHTDSINESQTMELASNDGWSSPVDITEPVEIQSEVLDDGAPGSTQDLPQRPDVLYHLAVIRPGRTSRSFYRDTPWKGVSNGLQNSAPDENMEKCAVLTWRVEATVHDLQATKLKGNSAHTWRQQPADFEFGRDAHLLSRKWPELIIHSRALVKLMEQLLDYYPAHIGYYHRYSSIIEDTIPEIMYCYAELKAYFGTYSASKGNAAVGLDIGNCGDDKIADAVKSTLDFGSLNLMEETCDEDTARDLSVLLKLLAPMYRAKVVPCLSSLLLDQEPVVKYDDAWLLFKPGTYVYMQQCIFTDAMEVPYGKVSKKITTSFTSGDNDYSACIVASWEYKKKEPFSKIYPDTNKTVDRLGLELWCIFFDGKEFQRVVRRASILSFNGTKHVIDLPIVPATICDRLDNGALRKKLEERGKKYLSFLRESGAHRIYNHLRSGYQGQIIVDPISYALYNSEDRDRPPLPEDLIDLAPTQIADGGGGKRFRNITMFEASSTHETFSRMHQVYPLLPRTVSGFGLKNKKWMIFEIDSISTHAPVPSPNQLEDELVLVSDEDRKVLRTILPKGAQPVPVVSDFIPDKGEGKIFLLYGPPGTGKTMTVECVANDTRRPLLSLAAQDLLQNADVEGRLRTWFTVAAKWDAILLIDEADLFLEGRRDGNVARNKLATVFLRTMEYYKGVVFLTTNRPGHIDDSFISRITYPLVYHKLTVETKREIIKRLVRKIEKSGTIEFEPAAERYMIENCEDLNGRQLRNVLQSAVAAAEVEQRSDRVVAVDHVLQVKRQFIKEAISRQMSFQTYLKNLFGGRDESARARSKQDWLAAPASGL</sequence>
<keyword evidence="4" id="KW-1185">Reference proteome</keyword>
<dbReference type="Proteomes" id="UP001174934">
    <property type="component" value="Unassembled WGS sequence"/>
</dbReference>
<dbReference type="PANTHER" id="PTHR46411">
    <property type="entry name" value="FAMILY ATPASE, PUTATIVE-RELATED"/>
    <property type="match status" value="1"/>
</dbReference>
<feature type="compositionally biased region" description="Basic and acidic residues" evidence="1">
    <location>
        <begin position="1"/>
        <end position="17"/>
    </location>
</feature>
<dbReference type="SUPFAM" id="SSF52540">
    <property type="entry name" value="P-loop containing nucleoside triphosphate hydrolases"/>
    <property type="match status" value="1"/>
</dbReference>
<comment type="caution">
    <text evidence="3">The sequence shown here is derived from an EMBL/GenBank/DDBJ whole genome shotgun (WGS) entry which is preliminary data.</text>
</comment>
<dbReference type="InterPro" id="IPR056599">
    <property type="entry name" value="AAA_lid_fung"/>
</dbReference>
<dbReference type="GO" id="GO:0016887">
    <property type="term" value="F:ATP hydrolysis activity"/>
    <property type="evidence" value="ECO:0007669"/>
    <property type="project" value="InterPro"/>
</dbReference>
<feature type="region of interest" description="Disordered" evidence="1">
    <location>
        <begin position="1"/>
        <end position="68"/>
    </location>
</feature>
<protein>
    <recommendedName>
        <fullName evidence="2">AAA+ ATPase domain-containing protein</fullName>
    </recommendedName>
</protein>
<dbReference type="SMART" id="SM00382">
    <property type="entry name" value="AAA"/>
    <property type="match status" value="1"/>
</dbReference>